<name>A0A3P6IL86_ENTVE</name>
<keyword evidence="4" id="KW-1185">Reference proteome</keyword>
<dbReference type="STRING" id="51028.A0A3P6IL86"/>
<sequence>MSNNCGAVQIITVALLVAANQNNGNQNKKKKPKNFRPFVSDPMEETNIPQPERQLVSYHDISEVIEPPQQATYSTLEKPKQKKADVMYCRPGFDNVPSY</sequence>
<feature type="chain" id="PRO_5018251741" evidence="2">
    <location>
        <begin position="20"/>
        <end position="99"/>
    </location>
</feature>
<dbReference type="Proteomes" id="UP000274131">
    <property type="component" value="Unassembled WGS sequence"/>
</dbReference>
<protein>
    <submittedName>
        <fullName evidence="3">Uncharacterized protein</fullName>
    </submittedName>
</protein>
<dbReference type="OrthoDB" id="5872847at2759"/>
<organism evidence="3 4">
    <name type="scientific">Enterobius vermicularis</name>
    <name type="common">Human pinworm</name>
    <dbReference type="NCBI Taxonomy" id="51028"/>
    <lineage>
        <taxon>Eukaryota</taxon>
        <taxon>Metazoa</taxon>
        <taxon>Ecdysozoa</taxon>
        <taxon>Nematoda</taxon>
        <taxon>Chromadorea</taxon>
        <taxon>Rhabditida</taxon>
        <taxon>Spirurina</taxon>
        <taxon>Oxyuridomorpha</taxon>
        <taxon>Oxyuroidea</taxon>
        <taxon>Oxyuridae</taxon>
        <taxon>Enterobius</taxon>
    </lineage>
</organism>
<feature type="signal peptide" evidence="2">
    <location>
        <begin position="1"/>
        <end position="19"/>
    </location>
</feature>
<dbReference type="EMBL" id="UXUI01010513">
    <property type="protein sequence ID" value="VDD95318.1"/>
    <property type="molecule type" value="Genomic_DNA"/>
</dbReference>
<evidence type="ECO:0000313" key="3">
    <source>
        <dbReference type="EMBL" id="VDD95318.1"/>
    </source>
</evidence>
<evidence type="ECO:0000256" key="2">
    <source>
        <dbReference type="SAM" id="SignalP"/>
    </source>
</evidence>
<proteinExistence type="predicted"/>
<gene>
    <name evidence="3" type="ORF">EVEC_LOCUS10069</name>
</gene>
<dbReference type="AlphaFoldDB" id="A0A3P6IL86"/>
<keyword evidence="2" id="KW-0732">Signal</keyword>
<accession>A0A3P6IL86</accession>
<evidence type="ECO:0000256" key="1">
    <source>
        <dbReference type="SAM" id="MobiDB-lite"/>
    </source>
</evidence>
<evidence type="ECO:0000313" key="4">
    <source>
        <dbReference type="Proteomes" id="UP000274131"/>
    </source>
</evidence>
<feature type="region of interest" description="Disordered" evidence="1">
    <location>
        <begin position="22"/>
        <end position="46"/>
    </location>
</feature>
<reference evidence="3 4" key="1">
    <citation type="submission" date="2018-10" db="EMBL/GenBank/DDBJ databases">
        <authorList>
            <consortium name="Pathogen Informatics"/>
        </authorList>
    </citation>
    <scope>NUCLEOTIDE SEQUENCE [LARGE SCALE GENOMIC DNA]</scope>
</reference>